<accession>A0A0M3I9W5</accession>
<feature type="compositionally biased region" description="Pro residues" evidence="2">
    <location>
        <begin position="144"/>
        <end position="156"/>
    </location>
</feature>
<feature type="transmembrane region" description="Helical" evidence="3">
    <location>
        <begin position="6"/>
        <end position="29"/>
    </location>
</feature>
<keyword evidence="3" id="KW-0812">Transmembrane</keyword>
<feature type="compositionally biased region" description="Gly residues" evidence="2">
    <location>
        <begin position="166"/>
        <end position="176"/>
    </location>
</feature>
<dbReference type="WBParaSite" id="ALUE_0001429701-mRNA-1">
    <property type="protein sequence ID" value="ALUE_0001429701-mRNA-1"/>
    <property type="gene ID" value="ALUE_0001429701"/>
</dbReference>
<feature type="region of interest" description="Disordered" evidence="2">
    <location>
        <begin position="82"/>
        <end position="128"/>
    </location>
</feature>
<feature type="compositionally biased region" description="Basic and acidic residues" evidence="2">
    <location>
        <begin position="107"/>
        <end position="122"/>
    </location>
</feature>
<name>A0A0M3I9W5_ASCLU</name>
<dbReference type="Proteomes" id="UP000036681">
    <property type="component" value="Unplaced"/>
</dbReference>
<keyword evidence="1" id="KW-0677">Repeat</keyword>
<feature type="region of interest" description="Disordered" evidence="2">
    <location>
        <begin position="142"/>
        <end position="195"/>
    </location>
</feature>
<keyword evidence="3" id="KW-0472">Membrane</keyword>
<evidence type="ECO:0000313" key="6">
    <source>
        <dbReference type="WBParaSite" id="ALUE_0001429701-mRNA-1"/>
    </source>
</evidence>
<dbReference type="PANTHER" id="PTHR24637:SF377">
    <property type="entry name" value="COLLAGEN TYPE IX ALPHA 1 CHAIN"/>
    <property type="match status" value="1"/>
</dbReference>
<reference evidence="6" key="1">
    <citation type="submission" date="2017-02" db="UniProtKB">
        <authorList>
            <consortium name="WormBaseParasite"/>
        </authorList>
    </citation>
    <scope>IDENTIFICATION</scope>
</reference>
<evidence type="ECO:0000259" key="4">
    <source>
        <dbReference type="SMART" id="SM01088"/>
    </source>
</evidence>
<organism evidence="5 6">
    <name type="scientific">Ascaris lumbricoides</name>
    <name type="common">Giant roundworm</name>
    <dbReference type="NCBI Taxonomy" id="6252"/>
    <lineage>
        <taxon>Eukaryota</taxon>
        <taxon>Metazoa</taxon>
        <taxon>Ecdysozoa</taxon>
        <taxon>Nematoda</taxon>
        <taxon>Chromadorea</taxon>
        <taxon>Rhabditida</taxon>
        <taxon>Spirurina</taxon>
        <taxon>Ascaridomorpha</taxon>
        <taxon>Ascaridoidea</taxon>
        <taxon>Ascarididae</taxon>
        <taxon>Ascaris</taxon>
    </lineage>
</organism>
<evidence type="ECO:0000313" key="5">
    <source>
        <dbReference type="Proteomes" id="UP000036681"/>
    </source>
</evidence>
<evidence type="ECO:0000256" key="3">
    <source>
        <dbReference type="SAM" id="Phobius"/>
    </source>
</evidence>
<proteinExistence type="predicted"/>
<dbReference type="InterPro" id="IPR002486">
    <property type="entry name" value="Col_cuticle_N"/>
</dbReference>
<feature type="domain" description="Nematode cuticle collagen N-terminal" evidence="4">
    <location>
        <begin position="5"/>
        <end position="57"/>
    </location>
</feature>
<evidence type="ECO:0000256" key="2">
    <source>
        <dbReference type="SAM" id="MobiDB-lite"/>
    </source>
</evidence>
<dbReference type="Pfam" id="PF01484">
    <property type="entry name" value="Col_cuticle_N"/>
    <property type="match status" value="1"/>
</dbReference>
<sequence>MRAGVFVNIASAGSGAIIFISLIAVANLIHELNRFYYDILDDVNDFKNIANDAWDGIMSVQWKREREIQRSSISEFVLGRNKRGASCGCKNPRRECPPGPPGPPGDQGERGEPGIKGRDGRPGLDAPQTSFMELTKMGCIPCKKGPPGPAGQPGPPGRAGMPGNRGPPGTGMGRVGIRGPPGPIGNPGPQGLPFF</sequence>
<dbReference type="Gene3D" id="1.20.5.320">
    <property type="entry name" value="6-Phosphogluconate Dehydrogenase, domain 3"/>
    <property type="match status" value="1"/>
</dbReference>
<dbReference type="AlphaFoldDB" id="A0A0M3I9W5"/>
<evidence type="ECO:0000256" key="1">
    <source>
        <dbReference type="ARBA" id="ARBA00022737"/>
    </source>
</evidence>
<dbReference type="SMART" id="SM01088">
    <property type="entry name" value="Col_cuticle_N"/>
    <property type="match status" value="1"/>
</dbReference>
<protein>
    <submittedName>
        <fullName evidence="6">Col_cuticle_N domain-containing protein</fullName>
    </submittedName>
</protein>
<dbReference type="GO" id="GO:0042302">
    <property type="term" value="F:structural constituent of cuticle"/>
    <property type="evidence" value="ECO:0007669"/>
    <property type="project" value="InterPro"/>
</dbReference>
<dbReference type="PANTHER" id="PTHR24637">
    <property type="entry name" value="COLLAGEN"/>
    <property type="match status" value="1"/>
</dbReference>
<keyword evidence="5" id="KW-1185">Reference proteome</keyword>
<keyword evidence="3" id="KW-1133">Transmembrane helix</keyword>